<comment type="caution">
    <text evidence="2">The sequence shown here is derived from an EMBL/GenBank/DDBJ whole genome shotgun (WGS) entry which is preliminary data.</text>
</comment>
<dbReference type="Proteomes" id="UP000265520">
    <property type="component" value="Unassembled WGS sequence"/>
</dbReference>
<proteinExistence type="predicted"/>
<organism evidence="2 3">
    <name type="scientific">Trifolium medium</name>
    <dbReference type="NCBI Taxonomy" id="97028"/>
    <lineage>
        <taxon>Eukaryota</taxon>
        <taxon>Viridiplantae</taxon>
        <taxon>Streptophyta</taxon>
        <taxon>Embryophyta</taxon>
        <taxon>Tracheophyta</taxon>
        <taxon>Spermatophyta</taxon>
        <taxon>Magnoliopsida</taxon>
        <taxon>eudicotyledons</taxon>
        <taxon>Gunneridae</taxon>
        <taxon>Pentapetalae</taxon>
        <taxon>rosids</taxon>
        <taxon>fabids</taxon>
        <taxon>Fabales</taxon>
        <taxon>Fabaceae</taxon>
        <taxon>Papilionoideae</taxon>
        <taxon>50 kb inversion clade</taxon>
        <taxon>NPAAA clade</taxon>
        <taxon>Hologalegina</taxon>
        <taxon>IRL clade</taxon>
        <taxon>Trifolieae</taxon>
        <taxon>Trifolium</taxon>
    </lineage>
</organism>
<keyword evidence="3" id="KW-1185">Reference proteome</keyword>
<sequence length="51" mass="5546">DPIERGTQMAEGTVTTETMEMKDEDGTHQTNSQATTEAVGNTLTRMKEEGS</sequence>
<feature type="compositionally biased region" description="Polar residues" evidence="1">
    <location>
        <begin position="28"/>
        <end position="44"/>
    </location>
</feature>
<evidence type="ECO:0000313" key="3">
    <source>
        <dbReference type="Proteomes" id="UP000265520"/>
    </source>
</evidence>
<dbReference type="AlphaFoldDB" id="A0A392T1U8"/>
<evidence type="ECO:0000313" key="2">
    <source>
        <dbReference type="EMBL" id="MCI54130.1"/>
    </source>
</evidence>
<dbReference type="EMBL" id="LXQA010474705">
    <property type="protein sequence ID" value="MCI54130.1"/>
    <property type="molecule type" value="Genomic_DNA"/>
</dbReference>
<protein>
    <submittedName>
        <fullName evidence="2">Uncharacterized protein</fullName>
    </submittedName>
</protein>
<accession>A0A392T1U8</accession>
<feature type="region of interest" description="Disordered" evidence="1">
    <location>
        <begin position="1"/>
        <end position="51"/>
    </location>
</feature>
<evidence type="ECO:0000256" key="1">
    <source>
        <dbReference type="SAM" id="MobiDB-lite"/>
    </source>
</evidence>
<reference evidence="2 3" key="1">
    <citation type="journal article" date="2018" name="Front. Plant Sci.">
        <title>Red Clover (Trifolium pratense) and Zigzag Clover (T. medium) - A Picture of Genomic Similarities and Differences.</title>
        <authorList>
            <person name="Dluhosova J."/>
            <person name="Istvanek J."/>
            <person name="Nedelnik J."/>
            <person name="Repkova J."/>
        </authorList>
    </citation>
    <scope>NUCLEOTIDE SEQUENCE [LARGE SCALE GENOMIC DNA]</scope>
    <source>
        <strain evidence="3">cv. 10/8</strain>
        <tissue evidence="2">Leaf</tissue>
    </source>
</reference>
<feature type="non-terminal residue" evidence="2">
    <location>
        <position position="1"/>
    </location>
</feature>
<name>A0A392T1U8_9FABA</name>